<dbReference type="AlphaFoldDB" id="A0A1C8ET40"/>
<dbReference type="GO" id="GO:0009922">
    <property type="term" value="F:fatty acid elongase activity"/>
    <property type="evidence" value="ECO:0007669"/>
    <property type="project" value="UniProtKB-EC"/>
</dbReference>
<dbReference type="PANTHER" id="PTHR11157">
    <property type="entry name" value="FATTY ACID ACYL TRANSFERASE-RELATED"/>
    <property type="match status" value="1"/>
</dbReference>
<dbReference type="GO" id="GO:0034626">
    <property type="term" value="P:fatty acid elongation, polyunsaturated fatty acid"/>
    <property type="evidence" value="ECO:0007669"/>
    <property type="project" value="TreeGrafter"/>
</dbReference>
<dbReference type="EC" id="2.3.1.199" evidence="10"/>
<keyword evidence="5 10" id="KW-0276">Fatty acid metabolism</keyword>
<evidence type="ECO:0000256" key="2">
    <source>
        <dbReference type="ARBA" id="ARBA00022516"/>
    </source>
</evidence>
<dbReference type="GO" id="GO:0005789">
    <property type="term" value="C:endoplasmic reticulum membrane"/>
    <property type="evidence" value="ECO:0007669"/>
    <property type="project" value="TreeGrafter"/>
</dbReference>
<organism evidence="12">
    <name type="scientific">Stichopus japonicus</name>
    <name type="common">Sea cucumber</name>
    <dbReference type="NCBI Taxonomy" id="307972"/>
    <lineage>
        <taxon>Eukaryota</taxon>
        <taxon>Metazoa</taxon>
        <taxon>Echinodermata</taxon>
        <taxon>Eleutherozoa</taxon>
        <taxon>Echinozoa</taxon>
        <taxon>Holothuroidea</taxon>
        <taxon>Aspidochirotacea</taxon>
        <taxon>Aspidochirotida</taxon>
        <taxon>Stichopodidae</taxon>
        <taxon>Apostichopus</taxon>
    </lineage>
</organism>
<protein>
    <recommendedName>
        <fullName evidence="10">Elongation of very long chain fatty acids protein</fullName>
        <ecNumber evidence="10">2.3.1.199</ecNumber>
    </recommendedName>
    <alternativeName>
        <fullName evidence="10">Very-long-chain 3-oxoacyl-CoA synthase</fullName>
    </alternativeName>
</protein>
<keyword evidence="3 10" id="KW-0808">Transferase</keyword>
<dbReference type="EMBL" id="KP940575">
    <property type="protein sequence ID" value="AMB42929.1"/>
    <property type="molecule type" value="mRNA"/>
</dbReference>
<sequence>MDLIQDKLNETYNYYLYTLTFSDPRVADWFLMQSPLPTIAIAIIYLLTVWLGPKIMAKREAFDLHYFMVFYNFSCVLLGAHIVKELFYCAFIQRKYNIFCQEMVYSEDEYEYRIAKALWWYYFSKGYELLDTIIFILRKKNNQVTFLHVYHHTSMFVLWWIGMKWVAGGMSVFGSMLNSSIHVIMYSYYGLSALGPQFYKYLWWKKYLTVIQLAQFFVCLVLAVQSIYFQCQFYLWMQYAFLAYGTSLVLLFANFYVHAYIKKERLPKMDAAKNVGKQQNGVSARKSKNRAVGNGHQAKRTRNGQTVTNGKLNGKKHK</sequence>
<feature type="transmembrane region" description="Helical" evidence="10">
    <location>
        <begin position="29"/>
        <end position="52"/>
    </location>
</feature>
<feature type="transmembrane region" description="Helical" evidence="10">
    <location>
        <begin position="241"/>
        <end position="261"/>
    </location>
</feature>
<evidence type="ECO:0000256" key="3">
    <source>
        <dbReference type="ARBA" id="ARBA00022679"/>
    </source>
</evidence>
<accession>A0A1C8ET40</accession>
<keyword evidence="6 10" id="KW-1133">Transmembrane helix</keyword>
<keyword evidence="9 10" id="KW-0275">Fatty acid biosynthesis</keyword>
<dbReference type="GO" id="GO:0034625">
    <property type="term" value="P:fatty acid elongation, monounsaturated fatty acid"/>
    <property type="evidence" value="ECO:0007669"/>
    <property type="project" value="TreeGrafter"/>
</dbReference>
<feature type="region of interest" description="Disordered" evidence="11">
    <location>
        <begin position="273"/>
        <end position="318"/>
    </location>
</feature>
<dbReference type="GO" id="GO:0042761">
    <property type="term" value="P:very long-chain fatty acid biosynthetic process"/>
    <property type="evidence" value="ECO:0007669"/>
    <property type="project" value="TreeGrafter"/>
</dbReference>
<evidence type="ECO:0000256" key="9">
    <source>
        <dbReference type="ARBA" id="ARBA00023160"/>
    </source>
</evidence>
<comment type="catalytic activity">
    <reaction evidence="10">
        <text>a very-long-chain acyl-CoA + malonyl-CoA + H(+) = a very-long-chain 3-oxoacyl-CoA + CO2 + CoA</text>
        <dbReference type="Rhea" id="RHEA:32727"/>
        <dbReference type="ChEBI" id="CHEBI:15378"/>
        <dbReference type="ChEBI" id="CHEBI:16526"/>
        <dbReference type="ChEBI" id="CHEBI:57287"/>
        <dbReference type="ChEBI" id="CHEBI:57384"/>
        <dbReference type="ChEBI" id="CHEBI:90725"/>
        <dbReference type="ChEBI" id="CHEBI:90736"/>
        <dbReference type="EC" id="2.3.1.199"/>
    </reaction>
</comment>
<comment type="similarity">
    <text evidence="10">Belongs to the ELO family.</text>
</comment>
<dbReference type="InterPro" id="IPR030457">
    <property type="entry name" value="ELO_CS"/>
</dbReference>
<feature type="transmembrane region" description="Helical" evidence="10">
    <location>
        <begin position="64"/>
        <end position="83"/>
    </location>
</feature>
<keyword evidence="4 10" id="KW-0812">Transmembrane</keyword>
<feature type="transmembrane region" description="Helical" evidence="10">
    <location>
        <begin position="149"/>
        <end position="167"/>
    </location>
</feature>
<dbReference type="Pfam" id="PF01151">
    <property type="entry name" value="ELO"/>
    <property type="match status" value="1"/>
</dbReference>
<evidence type="ECO:0000256" key="6">
    <source>
        <dbReference type="ARBA" id="ARBA00022989"/>
    </source>
</evidence>
<evidence type="ECO:0000256" key="11">
    <source>
        <dbReference type="SAM" id="MobiDB-lite"/>
    </source>
</evidence>
<evidence type="ECO:0000256" key="5">
    <source>
        <dbReference type="ARBA" id="ARBA00022832"/>
    </source>
</evidence>
<proteinExistence type="evidence at transcript level"/>
<name>A0A1C8ET40_STIJA</name>
<evidence type="ECO:0000256" key="10">
    <source>
        <dbReference type="RuleBase" id="RU361115"/>
    </source>
</evidence>
<dbReference type="PROSITE" id="PS01188">
    <property type="entry name" value="ELO"/>
    <property type="match status" value="1"/>
</dbReference>
<gene>
    <name evidence="12" type="primary">ELOVL5</name>
</gene>
<feature type="transmembrane region" description="Helical" evidence="10">
    <location>
        <begin position="119"/>
        <end position="137"/>
    </location>
</feature>
<feature type="transmembrane region" description="Helical" evidence="10">
    <location>
        <begin position="207"/>
        <end position="229"/>
    </location>
</feature>
<dbReference type="InterPro" id="IPR002076">
    <property type="entry name" value="ELO_fam"/>
</dbReference>
<dbReference type="PANTHER" id="PTHR11157:SF12">
    <property type="entry name" value="ELONGATION OF VERY LONG CHAIN FATTY ACIDS PROTEIN 4"/>
    <property type="match status" value="1"/>
</dbReference>
<evidence type="ECO:0000256" key="1">
    <source>
        <dbReference type="ARBA" id="ARBA00004141"/>
    </source>
</evidence>
<evidence type="ECO:0000256" key="8">
    <source>
        <dbReference type="ARBA" id="ARBA00023136"/>
    </source>
</evidence>
<evidence type="ECO:0000313" key="12">
    <source>
        <dbReference type="EMBL" id="AMB42929.1"/>
    </source>
</evidence>
<keyword evidence="2 10" id="KW-0444">Lipid biosynthesis</keyword>
<dbReference type="GO" id="GO:0019367">
    <property type="term" value="P:fatty acid elongation, saturated fatty acid"/>
    <property type="evidence" value="ECO:0007669"/>
    <property type="project" value="TreeGrafter"/>
</dbReference>
<dbReference type="GO" id="GO:0030148">
    <property type="term" value="P:sphingolipid biosynthetic process"/>
    <property type="evidence" value="ECO:0007669"/>
    <property type="project" value="TreeGrafter"/>
</dbReference>
<dbReference type="SMR" id="A0A1C8ET40"/>
<keyword evidence="7 10" id="KW-0443">Lipid metabolism</keyword>
<comment type="subcellular location">
    <subcellularLocation>
        <location evidence="1">Membrane</location>
        <topology evidence="1">Multi-pass membrane protein</topology>
    </subcellularLocation>
</comment>
<evidence type="ECO:0000256" key="4">
    <source>
        <dbReference type="ARBA" id="ARBA00022692"/>
    </source>
</evidence>
<evidence type="ECO:0000256" key="7">
    <source>
        <dbReference type="ARBA" id="ARBA00023098"/>
    </source>
</evidence>
<reference evidence="12" key="1">
    <citation type="journal article" date="2016" name="Gene">
        <title>Cloning, expression and functional characterization of the polyunsaturated fatty acid elongase (ELOVL5) gene from sea cucumber (Apostichopus japonicus).</title>
        <authorList>
            <person name="Li W."/>
            <person name="Feng Z."/>
            <person name="Song X."/>
            <person name="Zhu W."/>
            <person name="Hu Y."/>
        </authorList>
    </citation>
    <scope>NUCLEOTIDE SEQUENCE</scope>
</reference>
<feature type="transmembrane region" description="Helical" evidence="10">
    <location>
        <begin position="173"/>
        <end position="195"/>
    </location>
</feature>
<keyword evidence="8 10" id="KW-0472">Membrane</keyword>